<sequence length="62" mass="6454">MGNAKAGPTSQLKANASAMSIQCVTCKQTFMSTTKADALTQHADSKHKGAPIATLFPTFVAK</sequence>
<dbReference type="InterPro" id="IPR039713">
    <property type="entry name" value="At2g23090-like"/>
</dbReference>
<dbReference type="Proteomes" id="UP000193467">
    <property type="component" value="Unassembled WGS sequence"/>
</dbReference>
<evidence type="ECO:0000313" key="3">
    <source>
        <dbReference type="Proteomes" id="UP000193467"/>
    </source>
</evidence>
<dbReference type="OrthoDB" id="370932at2759"/>
<dbReference type="Pfam" id="PF12907">
    <property type="entry name" value="zf-met2"/>
    <property type="match status" value="1"/>
</dbReference>
<proteinExistence type="predicted"/>
<gene>
    <name evidence="2" type="ORF">BCR35DRAFT_302150</name>
</gene>
<dbReference type="EMBL" id="MCGR01000013">
    <property type="protein sequence ID" value="ORY87403.1"/>
    <property type="molecule type" value="Genomic_DNA"/>
</dbReference>
<feature type="non-terminal residue" evidence="2">
    <location>
        <position position="62"/>
    </location>
</feature>
<comment type="caution">
    <text evidence="2">The sequence shown here is derived from an EMBL/GenBank/DDBJ whole genome shotgun (WGS) entry which is preliminary data.</text>
</comment>
<dbReference type="InterPro" id="IPR026939">
    <property type="entry name" value="ZNF706/At2g23090_sf"/>
</dbReference>
<accession>A0A1Y2FTR9</accession>
<feature type="domain" description="At2g23090-like zinc-binding" evidence="1">
    <location>
        <begin position="22"/>
        <end position="57"/>
    </location>
</feature>
<organism evidence="2 3">
    <name type="scientific">Leucosporidium creatinivorum</name>
    <dbReference type="NCBI Taxonomy" id="106004"/>
    <lineage>
        <taxon>Eukaryota</taxon>
        <taxon>Fungi</taxon>
        <taxon>Dikarya</taxon>
        <taxon>Basidiomycota</taxon>
        <taxon>Pucciniomycotina</taxon>
        <taxon>Microbotryomycetes</taxon>
        <taxon>Leucosporidiales</taxon>
        <taxon>Leucosporidium</taxon>
    </lineage>
</organism>
<dbReference type="SUPFAM" id="SSF118359">
    <property type="entry name" value="Expressed protein At2g23090/F21P24.15"/>
    <property type="match status" value="1"/>
</dbReference>
<reference evidence="2 3" key="1">
    <citation type="submission" date="2016-07" db="EMBL/GenBank/DDBJ databases">
        <title>Pervasive Adenine N6-methylation of Active Genes in Fungi.</title>
        <authorList>
            <consortium name="DOE Joint Genome Institute"/>
            <person name="Mondo S.J."/>
            <person name="Dannebaum R.O."/>
            <person name="Kuo R.C."/>
            <person name="Labutti K."/>
            <person name="Haridas S."/>
            <person name="Kuo A."/>
            <person name="Salamov A."/>
            <person name="Ahrendt S.R."/>
            <person name="Lipzen A."/>
            <person name="Sullivan W."/>
            <person name="Andreopoulos W.B."/>
            <person name="Clum A."/>
            <person name="Lindquist E."/>
            <person name="Daum C."/>
            <person name="Ramamoorthy G.K."/>
            <person name="Gryganskyi A."/>
            <person name="Culley D."/>
            <person name="Magnuson J.K."/>
            <person name="James T.Y."/>
            <person name="O'Malley M.A."/>
            <person name="Stajich J.E."/>
            <person name="Spatafora J.W."/>
            <person name="Visel A."/>
            <person name="Grigoriev I.V."/>
        </authorList>
    </citation>
    <scope>NUCLEOTIDE SEQUENCE [LARGE SCALE GENOMIC DNA]</scope>
    <source>
        <strain evidence="2 3">62-1032</strain>
    </source>
</reference>
<dbReference type="PANTHER" id="PTHR33788">
    <property type="entry name" value="OS07G0114300 PROTEIN"/>
    <property type="match status" value="1"/>
</dbReference>
<name>A0A1Y2FTR9_9BASI</name>
<protein>
    <recommendedName>
        <fullName evidence="1">At2g23090-like zinc-binding domain-containing protein</fullName>
    </recommendedName>
</protein>
<dbReference type="AlphaFoldDB" id="A0A1Y2FTR9"/>
<dbReference type="InParanoid" id="A0A1Y2FTR9"/>
<evidence type="ECO:0000313" key="2">
    <source>
        <dbReference type="EMBL" id="ORY87403.1"/>
    </source>
</evidence>
<dbReference type="Gene3D" id="4.10.1050.10">
    <property type="entry name" value="At2g23090-like"/>
    <property type="match status" value="1"/>
</dbReference>
<dbReference type="InterPro" id="IPR039438">
    <property type="entry name" value="At2g23090-like_Znf"/>
</dbReference>
<evidence type="ECO:0000259" key="1">
    <source>
        <dbReference type="Pfam" id="PF12907"/>
    </source>
</evidence>
<dbReference type="PANTHER" id="PTHR33788:SF1">
    <property type="entry name" value="ZINC-BINDING PROTEIN"/>
    <property type="match status" value="1"/>
</dbReference>
<keyword evidence="3" id="KW-1185">Reference proteome</keyword>